<evidence type="ECO:0000313" key="1">
    <source>
        <dbReference type="EMBL" id="COW91626.1"/>
    </source>
</evidence>
<sequence>MGGRIDQVEQILLNRLRGCRLSDGVGVTAGGEGPDKLFMKHRRLGTQRLICPSMRSEQRGYGRRYLVAAGCDQCRGRCRRGRVGCTNRRTDVRQICCRRCDQLRHHDEIGHQGPPASWKPGGRPVTIEPSAKAIAIAPTRPAFPRDLPCVSPVRLGTFQPGSARSARWPRRLGRRCVSEFAKCRVGTSTVDGGRSTVHQDGDPDGLSGFLRCSAGPYRGLGV</sequence>
<dbReference type="EMBL" id="CSAJ01000584">
    <property type="protein sequence ID" value="COW91626.1"/>
    <property type="molecule type" value="Genomic_DNA"/>
</dbReference>
<dbReference type="AlphaFoldDB" id="A0A655JH67"/>
<protein>
    <submittedName>
        <fullName evidence="1">Uncharacterized protein</fullName>
    </submittedName>
</protein>
<accession>A0A655JH67</accession>
<dbReference type="Proteomes" id="UP000044938">
    <property type="component" value="Unassembled WGS sequence"/>
</dbReference>
<proteinExistence type="predicted"/>
<evidence type="ECO:0000313" key="2">
    <source>
        <dbReference type="Proteomes" id="UP000044938"/>
    </source>
</evidence>
<organism evidence="1 2">
    <name type="scientific">Mycobacterium tuberculosis</name>
    <dbReference type="NCBI Taxonomy" id="1773"/>
    <lineage>
        <taxon>Bacteria</taxon>
        <taxon>Bacillati</taxon>
        <taxon>Actinomycetota</taxon>
        <taxon>Actinomycetes</taxon>
        <taxon>Mycobacteriales</taxon>
        <taxon>Mycobacteriaceae</taxon>
        <taxon>Mycobacterium</taxon>
        <taxon>Mycobacterium tuberculosis complex</taxon>
    </lineage>
</organism>
<name>A0A655JH67_MYCTX</name>
<gene>
    <name evidence="1" type="ORF">ERS007720_03545</name>
</gene>
<reference evidence="1 2" key="1">
    <citation type="submission" date="2015-03" db="EMBL/GenBank/DDBJ databases">
        <authorList>
            <consortium name="Pathogen Informatics"/>
        </authorList>
    </citation>
    <scope>NUCLEOTIDE SEQUENCE [LARGE SCALE GENOMIC DNA]</scope>
    <source>
        <strain evidence="1 2">M09401471</strain>
    </source>
</reference>